<feature type="compositionally biased region" description="Polar residues" evidence="1">
    <location>
        <begin position="270"/>
        <end position="280"/>
    </location>
</feature>
<evidence type="ECO:0000313" key="2">
    <source>
        <dbReference type="EMBL" id="KAK8233368.1"/>
    </source>
</evidence>
<sequence length="431" mass="46361">MPPPVTPSPHRFRPPRDTRTSHKAPPSSLRREAPPSSPHTPASVAPRNDVPSSQFKPTPRFSASLRRSGHGADVTSTQSRNVPSASQQFAPRFNRKDSIEDSFPQDGEPEEKGDQDDEMLFDSESQAVVESVEPRFTPAQDNAYTQPFRSDADFGDDHLSKRRRLSPQWAEAVQTSNIGTAEWEHTTPRRPPHRDLGGNPDPTPMNPPTALPNLKSPPRTAARPSRFKPSTAASEREYSVGPTVTDASAPPSTSTTTLSRPRNPFRLPPTSRQSASTSAPDGNAAAETPLPEAFSPHRRNQKFVPGGMAETVRGWILGVGHGHCGNFSAQKSQSSRFVVAAGAEAVSANANRWRLLAGVAAGGEDGLGQGEEVRALLVGQGQGSVQRAALGEGDEVRVVAPSWDVEVARGSGGSGDKQRWVVGVDWRRADE</sequence>
<feature type="region of interest" description="Disordered" evidence="1">
    <location>
        <begin position="1"/>
        <end position="302"/>
    </location>
</feature>
<dbReference type="EMBL" id="JBBWRZ010000006">
    <property type="protein sequence ID" value="KAK8233368.1"/>
    <property type="molecule type" value="Genomic_DNA"/>
</dbReference>
<feature type="compositionally biased region" description="Low complexity" evidence="1">
    <location>
        <begin position="242"/>
        <end position="261"/>
    </location>
</feature>
<protein>
    <submittedName>
        <fullName evidence="2">Uncharacterized protein</fullName>
    </submittedName>
</protein>
<dbReference type="Proteomes" id="UP001492380">
    <property type="component" value="Unassembled WGS sequence"/>
</dbReference>
<comment type="caution">
    <text evidence="2">The sequence shown here is derived from an EMBL/GenBank/DDBJ whole genome shotgun (WGS) entry which is preliminary data.</text>
</comment>
<name>A0ABR1YLK6_9PEZI</name>
<feature type="compositionally biased region" description="Basic and acidic residues" evidence="1">
    <location>
        <begin position="150"/>
        <end position="159"/>
    </location>
</feature>
<organism evidence="2 3">
    <name type="scientific">Phyllosticta capitalensis</name>
    <dbReference type="NCBI Taxonomy" id="121624"/>
    <lineage>
        <taxon>Eukaryota</taxon>
        <taxon>Fungi</taxon>
        <taxon>Dikarya</taxon>
        <taxon>Ascomycota</taxon>
        <taxon>Pezizomycotina</taxon>
        <taxon>Dothideomycetes</taxon>
        <taxon>Dothideomycetes incertae sedis</taxon>
        <taxon>Botryosphaeriales</taxon>
        <taxon>Phyllostictaceae</taxon>
        <taxon>Phyllosticta</taxon>
    </lineage>
</organism>
<accession>A0ABR1YLK6</accession>
<feature type="compositionally biased region" description="Acidic residues" evidence="1">
    <location>
        <begin position="107"/>
        <end position="121"/>
    </location>
</feature>
<evidence type="ECO:0000313" key="3">
    <source>
        <dbReference type="Proteomes" id="UP001492380"/>
    </source>
</evidence>
<feature type="compositionally biased region" description="Pro residues" evidence="1">
    <location>
        <begin position="201"/>
        <end position="210"/>
    </location>
</feature>
<feature type="compositionally biased region" description="Polar residues" evidence="1">
    <location>
        <begin position="74"/>
        <end position="89"/>
    </location>
</feature>
<feature type="compositionally biased region" description="Polar residues" evidence="1">
    <location>
        <begin position="139"/>
        <end position="148"/>
    </location>
</feature>
<keyword evidence="3" id="KW-1185">Reference proteome</keyword>
<proteinExistence type="predicted"/>
<reference evidence="2 3" key="1">
    <citation type="submission" date="2024-04" db="EMBL/GenBank/DDBJ databases">
        <title>Phyllosticta paracitricarpa is synonymous to the EU quarantine fungus P. citricarpa based on phylogenomic analyses.</title>
        <authorList>
            <consortium name="Lawrence Berkeley National Laboratory"/>
            <person name="Van Ingen-Buijs V.A."/>
            <person name="Van Westerhoven A.C."/>
            <person name="Haridas S."/>
            <person name="Skiadas P."/>
            <person name="Martin F."/>
            <person name="Groenewald J.Z."/>
            <person name="Crous P.W."/>
            <person name="Seidl M.F."/>
        </authorList>
    </citation>
    <scope>NUCLEOTIDE SEQUENCE [LARGE SCALE GENOMIC DNA]</scope>
    <source>
        <strain evidence="2 3">CBS 123374</strain>
    </source>
</reference>
<evidence type="ECO:0000256" key="1">
    <source>
        <dbReference type="SAM" id="MobiDB-lite"/>
    </source>
</evidence>
<gene>
    <name evidence="2" type="ORF">HDK90DRAFT_486488</name>
</gene>